<sequence length="118" mass="13513">METMELVLVLFLLPVAHSVKHSLKYFVTTSPGLQTFPEFVAVSMVDGVEVICYDSDSKTVEPRQDWVEKLIKDEPDHLEWHVNGCMRGIQLTNAVIEDLINTSTKLEVNLCFFIFMFC</sequence>
<evidence type="ECO:0000256" key="1">
    <source>
        <dbReference type="ARBA" id="ARBA00023180"/>
    </source>
</evidence>
<keyword evidence="2" id="KW-0732">Signal</keyword>
<dbReference type="Ensembl" id="ENSMAMT00000022688.2">
    <property type="protein sequence ID" value="ENSMAMP00000022124.2"/>
    <property type="gene ID" value="ENSMAMG00000014867.2"/>
</dbReference>
<dbReference type="Gene3D" id="3.30.500.10">
    <property type="entry name" value="MHC class I-like antigen recognition-like"/>
    <property type="match status" value="1"/>
</dbReference>
<reference evidence="4" key="2">
    <citation type="submission" date="2025-09" db="UniProtKB">
        <authorList>
            <consortium name="Ensembl"/>
        </authorList>
    </citation>
    <scope>IDENTIFICATION</scope>
</reference>
<dbReference type="Pfam" id="PF00129">
    <property type="entry name" value="MHC_I"/>
    <property type="match status" value="1"/>
</dbReference>
<feature type="chain" id="PRO_5047039631" description="MHC class I-like antigen recognition-like domain-containing protein" evidence="2">
    <location>
        <begin position="19"/>
        <end position="118"/>
    </location>
</feature>
<dbReference type="InterPro" id="IPR011162">
    <property type="entry name" value="MHC_I/II-like_Ag-recog"/>
</dbReference>
<feature type="domain" description="MHC class I-like antigen recognition-like" evidence="3">
    <location>
        <begin position="20"/>
        <end position="69"/>
    </location>
</feature>
<dbReference type="SUPFAM" id="SSF54452">
    <property type="entry name" value="MHC antigen-recognition domain"/>
    <property type="match status" value="1"/>
</dbReference>
<reference evidence="4" key="1">
    <citation type="submission" date="2025-08" db="UniProtKB">
        <authorList>
            <consortium name="Ensembl"/>
        </authorList>
    </citation>
    <scope>IDENTIFICATION</scope>
</reference>
<dbReference type="InterPro" id="IPR011161">
    <property type="entry name" value="MHC_I-like_Ag-recog"/>
</dbReference>
<dbReference type="Proteomes" id="UP000261640">
    <property type="component" value="Unplaced"/>
</dbReference>
<dbReference type="GeneTree" id="ENSGT00940000175658"/>
<dbReference type="GO" id="GO:0009897">
    <property type="term" value="C:external side of plasma membrane"/>
    <property type="evidence" value="ECO:0007669"/>
    <property type="project" value="TreeGrafter"/>
</dbReference>
<evidence type="ECO:0000313" key="5">
    <source>
        <dbReference type="Proteomes" id="UP000261640"/>
    </source>
</evidence>
<accession>A0A3Q3MMG8</accession>
<dbReference type="GO" id="GO:0005615">
    <property type="term" value="C:extracellular space"/>
    <property type="evidence" value="ECO:0007669"/>
    <property type="project" value="TreeGrafter"/>
</dbReference>
<proteinExistence type="predicted"/>
<evidence type="ECO:0000313" key="4">
    <source>
        <dbReference type="Ensembl" id="ENSMAMP00000022124.2"/>
    </source>
</evidence>
<feature type="signal peptide" evidence="2">
    <location>
        <begin position="1"/>
        <end position="18"/>
    </location>
</feature>
<dbReference type="GO" id="GO:0006955">
    <property type="term" value="P:immune response"/>
    <property type="evidence" value="ECO:0007669"/>
    <property type="project" value="TreeGrafter"/>
</dbReference>
<keyword evidence="5" id="KW-1185">Reference proteome</keyword>
<keyword evidence="1" id="KW-0325">Glycoprotein</keyword>
<protein>
    <recommendedName>
        <fullName evidence="3">MHC class I-like antigen recognition-like domain-containing protein</fullName>
    </recommendedName>
</protein>
<evidence type="ECO:0000259" key="3">
    <source>
        <dbReference type="Pfam" id="PF00129"/>
    </source>
</evidence>
<dbReference type="AlphaFoldDB" id="A0A3Q3MMG8"/>
<name>A0A3Q3MMG8_9TELE</name>
<dbReference type="PANTHER" id="PTHR16675">
    <property type="entry name" value="MHC CLASS I-RELATED"/>
    <property type="match status" value="1"/>
</dbReference>
<dbReference type="InterPro" id="IPR050208">
    <property type="entry name" value="MHC_class-I_related"/>
</dbReference>
<evidence type="ECO:0000256" key="2">
    <source>
        <dbReference type="SAM" id="SignalP"/>
    </source>
</evidence>
<dbReference type="InParanoid" id="A0A3Q3MMG8"/>
<dbReference type="PANTHER" id="PTHR16675:SF237">
    <property type="entry name" value="MHC CLASS I ANTIGEN TRANSCRIPT VARIANT 1-RELATED"/>
    <property type="match status" value="1"/>
</dbReference>
<organism evidence="4 5">
    <name type="scientific">Mastacembelus armatus</name>
    <name type="common">zig-zag eel</name>
    <dbReference type="NCBI Taxonomy" id="205130"/>
    <lineage>
        <taxon>Eukaryota</taxon>
        <taxon>Metazoa</taxon>
        <taxon>Chordata</taxon>
        <taxon>Craniata</taxon>
        <taxon>Vertebrata</taxon>
        <taxon>Euteleostomi</taxon>
        <taxon>Actinopterygii</taxon>
        <taxon>Neopterygii</taxon>
        <taxon>Teleostei</taxon>
        <taxon>Neoteleostei</taxon>
        <taxon>Acanthomorphata</taxon>
        <taxon>Anabantaria</taxon>
        <taxon>Synbranchiformes</taxon>
        <taxon>Mastacembelidae</taxon>
        <taxon>Mastacembelus</taxon>
    </lineage>
</organism>
<dbReference type="InterPro" id="IPR037055">
    <property type="entry name" value="MHC_I-like_Ag-recog_sf"/>
</dbReference>